<evidence type="ECO:0000256" key="3">
    <source>
        <dbReference type="ARBA" id="ARBA00023125"/>
    </source>
</evidence>
<dbReference type="OrthoDB" id="8839922at2"/>
<dbReference type="InterPro" id="IPR036388">
    <property type="entry name" value="WH-like_DNA-bd_sf"/>
</dbReference>
<dbReference type="InterPro" id="IPR005119">
    <property type="entry name" value="LysR_subst-bd"/>
</dbReference>
<comment type="caution">
    <text evidence="6">The sequence shown here is derived from an EMBL/GenBank/DDBJ whole genome shotgun (WGS) entry which is preliminary data.</text>
</comment>
<dbReference type="SUPFAM" id="SSF46785">
    <property type="entry name" value="Winged helix' DNA-binding domain"/>
    <property type="match status" value="1"/>
</dbReference>
<comment type="similarity">
    <text evidence="1">Belongs to the LysR transcriptional regulatory family.</text>
</comment>
<keyword evidence="2" id="KW-0805">Transcription regulation</keyword>
<dbReference type="Gene3D" id="3.40.190.10">
    <property type="entry name" value="Periplasmic binding protein-like II"/>
    <property type="match status" value="2"/>
</dbReference>
<dbReference type="SUPFAM" id="SSF53850">
    <property type="entry name" value="Periplasmic binding protein-like II"/>
    <property type="match status" value="1"/>
</dbReference>
<dbReference type="InterPro" id="IPR050950">
    <property type="entry name" value="HTH-type_LysR_regulators"/>
</dbReference>
<organism evidence="6 7">
    <name type="scientific">Corticibacter populi</name>
    <dbReference type="NCBI Taxonomy" id="1550736"/>
    <lineage>
        <taxon>Bacteria</taxon>
        <taxon>Pseudomonadati</taxon>
        <taxon>Pseudomonadota</taxon>
        <taxon>Betaproteobacteria</taxon>
        <taxon>Burkholderiales</taxon>
        <taxon>Comamonadaceae</taxon>
        <taxon>Corticibacter</taxon>
    </lineage>
</organism>
<dbReference type="GO" id="GO:0005829">
    <property type="term" value="C:cytosol"/>
    <property type="evidence" value="ECO:0007669"/>
    <property type="project" value="TreeGrafter"/>
</dbReference>
<dbReference type="PANTHER" id="PTHR30419:SF8">
    <property type="entry name" value="NITROGEN ASSIMILATION TRANSCRIPTIONAL ACTIVATOR-RELATED"/>
    <property type="match status" value="1"/>
</dbReference>
<evidence type="ECO:0000256" key="2">
    <source>
        <dbReference type="ARBA" id="ARBA00023015"/>
    </source>
</evidence>
<evidence type="ECO:0000313" key="6">
    <source>
        <dbReference type="EMBL" id="RMX04219.1"/>
    </source>
</evidence>
<dbReference type="Gene3D" id="1.10.10.10">
    <property type="entry name" value="Winged helix-like DNA-binding domain superfamily/Winged helix DNA-binding domain"/>
    <property type="match status" value="1"/>
</dbReference>
<dbReference type="GO" id="GO:0003700">
    <property type="term" value="F:DNA-binding transcription factor activity"/>
    <property type="evidence" value="ECO:0007669"/>
    <property type="project" value="InterPro"/>
</dbReference>
<keyword evidence="7" id="KW-1185">Reference proteome</keyword>
<dbReference type="EMBL" id="RDQO01000005">
    <property type="protein sequence ID" value="RMX04219.1"/>
    <property type="molecule type" value="Genomic_DNA"/>
</dbReference>
<dbReference type="PANTHER" id="PTHR30419">
    <property type="entry name" value="HTH-TYPE TRANSCRIPTIONAL REGULATOR YBHD"/>
    <property type="match status" value="1"/>
</dbReference>
<accession>A0A3M6QNX1</accession>
<dbReference type="GO" id="GO:0003677">
    <property type="term" value="F:DNA binding"/>
    <property type="evidence" value="ECO:0007669"/>
    <property type="project" value="UniProtKB-KW"/>
</dbReference>
<dbReference type="AlphaFoldDB" id="A0A3M6QNX1"/>
<dbReference type="Proteomes" id="UP000278006">
    <property type="component" value="Unassembled WGS sequence"/>
</dbReference>
<dbReference type="InterPro" id="IPR036390">
    <property type="entry name" value="WH_DNA-bd_sf"/>
</dbReference>
<evidence type="ECO:0000259" key="5">
    <source>
        <dbReference type="PROSITE" id="PS50931"/>
    </source>
</evidence>
<name>A0A3M6QNX1_9BURK</name>
<evidence type="ECO:0000256" key="4">
    <source>
        <dbReference type="ARBA" id="ARBA00023163"/>
    </source>
</evidence>
<dbReference type="PROSITE" id="PS50931">
    <property type="entry name" value="HTH_LYSR"/>
    <property type="match status" value="1"/>
</dbReference>
<protein>
    <submittedName>
        <fullName evidence="6">LysR family transcriptional regulator</fullName>
    </submittedName>
</protein>
<dbReference type="Pfam" id="PF00126">
    <property type="entry name" value="HTH_1"/>
    <property type="match status" value="1"/>
</dbReference>
<evidence type="ECO:0000313" key="7">
    <source>
        <dbReference type="Proteomes" id="UP000278006"/>
    </source>
</evidence>
<gene>
    <name evidence="6" type="ORF">D8I35_15600</name>
</gene>
<proteinExistence type="inferred from homology"/>
<reference evidence="6 7" key="1">
    <citation type="submission" date="2018-10" db="EMBL/GenBank/DDBJ databases">
        <title>Draft genome of Cortibacter populi DSM10536.</title>
        <authorList>
            <person name="Bernier A.-M."/>
            <person name="Bernard K."/>
        </authorList>
    </citation>
    <scope>NUCLEOTIDE SEQUENCE [LARGE SCALE GENOMIC DNA]</scope>
    <source>
        <strain evidence="6 7">DSM 105136</strain>
    </source>
</reference>
<keyword evidence="3" id="KW-0238">DNA-binding</keyword>
<sequence>MQPFTRFAHYFLEIARQGSLRKAAEVLHISASAIDRQLLLAEQELGVALFERLPAGLRLTAAGELLLADLRRWSKDYARTLERFGELQGLRRGHVTLGLIDALSSGQIAQAMAGLCADYPGLSFSLRFADNRHLAQLVTDAEVDVALMLGHHGPAGLEAHALRKVPLGMAMRSDHPLAQARQLALGKTMGWRHIVAAAPLMIQPHVAALYARCPVPAGQTLDCNDVRMIRSLVAAGVGIAVLSELDVASDVARGELVFVPLAQHQLKPLQLLLCTAPQRQLSRAAQTVITQLRQALEAAQPAP</sequence>
<dbReference type="RefSeq" id="WP_122230989.1">
    <property type="nucleotide sequence ID" value="NZ_RDQO01000005.1"/>
</dbReference>
<dbReference type="Pfam" id="PF03466">
    <property type="entry name" value="LysR_substrate"/>
    <property type="match status" value="1"/>
</dbReference>
<keyword evidence="4" id="KW-0804">Transcription</keyword>
<dbReference type="InterPro" id="IPR000847">
    <property type="entry name" value="LysR_HTH_N"/>
</dbReference>
<feature type="domain" description="HTH lysR-type" evidence="5">
    <location>
        <begin position="9"/>
        <end position="60"/>
    </location>
</feature>
<evidence type="ECO:0000256" key="1">
    <source>
        <dbReference type="ARBA" id="ARBA00009437"/>
    </source>
</evidence>